<evidence type="ECO:0000313" key="2">
    <source>
        <dbReference type="Proteomes" id="UP000095621"/>
    </source>
</evidence>
<reference evidence="1 2" key="1">
    <citation type="submission" date="2015-09" db="EMBL/GenBank/DDBJ databases">
        <authorList>
            <consortium name="Pathogen Informatics"/>
        </authorList>
    </citation>
    <scope>NUCLEOTIDE SEQUENCE [LARGE SCALE GENOMIC DNA]</scope>
    <source>
        <strain evidence="1 2">2789STDY5834875</strain>
    </source>
</reference>
<dbReference type="EMBL" id="CZBU01000003">
    <property type="protein sequence ID" value="CUQ77089.1"/>
    <property type="molecule type" value="Genomic_DNA"/>
</dbReference>
<protein>
    <recommendedName>
        <fullName evidence="3">HNH endonuclease</fullName>
    </recommendedName>
</protein>
<gene>
    <name evidence="1" type="ORF">ERS852490_01387</name>
</gene>
<evidence type="ECO:0008006" key="3">
    <source>
        <dbReference type="Google" id="ProtNLM"/>
    </source>
</evidence>
<proteinExistence type="predicted"/>
<evidence type="ECO:0000313" key="1">
    <source>
        <dbReference type="EMBL" id="CUQ77089.1"/>
    </source>
</evidence>
<dbReference type="OrthoDB" id="9811997at2"/>
<organism evidence="1 2">
    <name type="scientific">Lachnospira eligens</name>
    <dbReference type="NCBI Taxonomy" id="39485"/>
    <lineage>
        <taxon>Bacteria</taxon>
        <taxon>Bacillati</taxon>
        <taxon>Bacillota</taxon>
        <taxon>Clostridia</taxon>
        <taxon>Lachnospirales</taxon>
        <taxon>Lachnospiraceae</taxon>
        <taxon>Lachnospira</taxon>
    </lineage>
</organism>
<accession>A0A174YWP2</accession>
<name>A0A174YWP2_9FIRM</name>
<dbReference type="AlphaFoldDB" id="A0A174YWP2"/>
<sequence>MSRILSYSELITIPTFEERFEYLSLNGRVGDATFGFDRYLNQAFYKSKEWQRIRDFVIIRDNGCDLAFSGREIYERIIIHHLNPLTKEDVIQHTRKLLDPENLVCTIKQTHDAIHYGDKNLLMKNPVERKINDTCPWRH</sequence>
<dbReference type="Proteomes" id="UP000095621">
    <property type="component" value="Unassembled WGS sequence"/>
</dbReference>
<dbReference type="RefSeq" id="WP_055215531.1">
    <property type="nucleotide sequence ID" value="NZ_CZBU01000003.1"/>
</dbReference>